<dbReference type="AlphaFoldDB" id="A0A1Q9ECW9"/>
<dbReference type="EMBL" id="LSRX01000189">
    <property type="protein sequence ID" value="OLQ05285.1"/>
    <property type="molecule type" value="Genomic_DNA"/>
</dbReference>
<sequence length="324" mass="34748">MKPVASLLFGVGWWRNASRLHDPDASWNGLGLVAAAERAGHLTESVRPLLTDEDLSLKQWMGTVWQLNGEPSVDQEGEAIWGEGTGRNGATAAVPTPKKVPAPTRVILQIQPDGSLWSRRVLDAHTMLPPECYDLVNRAVFFARYNIGPMSSAEEPGESAMRIGVANKNMKIPGRREALLHEEKMATMGCRTFSEVLESHNPEIPGKAGLAGKSGVVKVRPSSSRYGSFSAASSGDFGIPEDFKHAGGNPSALREWLLRTLPSDDREKAVSLLFLAQSVSAAGTRLPSMATGHPKFGKQGEGFQDMVQVSAKLAASLAKDSPPG</sequence>
<dbReference type="Proteomes" id="UP000186817">
    <property type="component" value="Unassembled WGS sequence"/>
</dbReference>
<evidence type="ECO:0000313" key="2">
    <source>
        <dbReference type="Proteomes" id="UP000186817"/>
    </source>
</evidence>
<keyword evidence="2" id="KW-1185">Reference proteome</keyword>
<proteinExistence type="predicted"/>
<organism evidence="1 2">
    <name type="scientific">Symbiodinium microadriaticum</name>
    <name type="common">Dinoflagellate</name>
    <name type="synonym">Zooxanthella microadriatica</name>
    <dbReference type="NCBI Taxonomy" id="2951"/>
    <lineage>
        <taxon>Eukaryota</taxon>
        <taxon>Sar</taxon>
        <taxon>Alveolata</taxon>
        <taxon>Dinophyceae</taxon>
        <taxon>Suessiales</taxon>
        <taxon>Symbiodiniaceae</taxon>
        <taxon>Symbiodinium</taxon>
    </lineage>
</organism>
<gene>
    <name evidence="1" type="ORF">AK812_SmicGene11531</name>
</gene>
<name>A0A1Q9ECW9_SYMMI</name>
<dbReference type="OrthoDB" id="10583562at2759"/>
<reference evidence="1 2" key="1">
    <citation type="submission" date="2016-02" db="EMBL/GenBank/DDBJ databases">
        <title>Genome analysis of coral dinoflagellate symbionts highlights evolutionary adaptations to a symbiotic lifestyle.</title>
        <authorList>
            <person name="Aranda M."/>
            <person name="Li Y."/>
            <person name="Liew Y.J."/>
            <person name="Baumgarten S."/>
            <person name="Simakov O."/>
            <person name="Wilson M."/>
            <person name="Piel J."/>
            <person name="Ashoor H."/>
            <person name="Bougouffa S."/>
            <person name="Bajic V.B."/>
            <person name="Ryu T."/>
            <person name="Ravasi T."/>
            <person name="Bayer T."/>
            <person name="Micklem G."/>
            <person name="Kim H."/>
            <person name="Bhak J."/>
            <person name="Lajeunesse T.C."/>
            <person name="Voolstra C.R."/>
        </authorList>
    </citation>
    <scope>NUCLEOTIDE SEQUENCE [LARGE SCALE GENOMIC DNA]</scope>
    <source>
        <strain evidence="1 2">CCMP2467</strain>
    </source>
</reference>
<accession>A0A1Q9ECW9</accession>
<evidence type="ECO:0000313" key="1">
    <source>
        <dbReference type="EMBL" id="OLQ05285.1"/>
    </source>
</evidence>
<comment type="caution">
    <text evidence="1">The sequence shown here is derived from an EMBL/GenBank/DDBJ whole genome shotgun (WGS) entry which is preliminary data.</text>
</comment>
<protein>
    <submittedName>
        <fullName evidence="1">Uncharacterized protein</fullName>
    </submittedName>
</protein>